<proteinExistence type="predicted"/>
<protein>
    <submittedName>
        <fullName evidence="1">Uncharacterized protein</fullName>
    </submittedName>
</protein>
<dbReference type="Proteomes" id="UP000798662">
    <property type="component" value="Chromosome 2"/>
</dbReference>
<evidence type="ECO:0000313" key="1">
    <source>
        <dbReference type="EMBL" id="KAK1862891.1"/>
    </source>
</evidence>
<reference evidence="1" key="1">
    <citation type="submission" date="2019-11" db="EMBL/GenBank/DDBJ databases">
        <title>Nori genome reveals adaptations in red seaweeds to the harsh intertidal environment.</title>
        <authorList>
            <person name="Wang D."/>
            <person name="Mao Y."/>
        </authorList>
    </citation>
    <scope>NUCLEOTIDE SEQUENCE</scope>
    <source>
        <tissue evidence="1">Gametophyte</tissue>
    </source>
</reference>
<keyword evidence="2" id="KW-1185">Reference proteome</keyword>
<organism evidence="1 2">
    <name type="scientific">Pyropia yezoensis</name>
    <name type="common">Susabi-nori</name>
    <name type="synonym">Porphyra yezoensis</name>
    <dbReference type="NCBI Taxonomy" id="2788"/>
    <lineage>
        <taxon>Eukaryota</taxon>
        <taxon>Rhodophyta</taxon>
        <taxon>Bangiophyceae</taxon>
        <taxon>Bangiales</taxon>
        <taxon>Bangiaceae</taxon>
        <taxon>Pyropia</taxon>
    </lineage>
</organism>
<dbReference type="EMBL" id="CM020619">
    <property type="protein sequence ID" value="KAK1862891.1"/>
    <property type="molecule type" value="Genomic_DNA"/>
</dbReference>
<sequence>MLRREPPRAVAAARATAGAATAEHSPPCRPAVPPRFKRREQACLNPRPPARALPRLLWPRLQPCSRRSCCTPSPLTSPMAMAVAPQRAQARGSLTRKTGTVDGLTAAEVATIDRKNRSYVPPPAYAAADAAGDVDAPHPPPPPLLSAFVMAVAGAAGKALFATASATNGLHVYRRDALLTAVTDRPPGTGLLTVSNHKSVLDDPLLLGALLPWSLLTDPSRMRWGLCAVDICWQGRAAAAVLTAGKVLPIVRRGGLGQPELTRYAALLGRGDWLHVFPEGRVSQEGMTYARHGLGKMVVAAMEAAPPGSPPPLLLPIYHEGVERVMPQEAATHELLSVAPRLGQTAYVMVGEAVDLVPALARGAGCFAARAVAARALPPGAPLPDPPECMALYADVCTAASTALRLLRARLRATVAEEEGVDLGDPYEVS</sequence>
<gene>
    <name evidence="1" type="ORF">I4F81_005458</name>
</gene>
<name>A0ACC3BXX0_PYRYE</name>
<evidence type="ECO:0000313" key="2">
    <source>
        <dbReference type="Proteomes" id="UP000798662"/>
    </source>
</evidence>
<comment type="caution">
    <text evidence="1">The sequence shown here is derived from an EMBL/GenBank/DDBJ whole genome shotgun (WGS) entry which is preliminary data.</text>
</comment>
<accession>A0ACC3BXX0</accession>